<dbReference type="AlphaFoldDB" id="A0A930VAP1"/>
<dbReference type="Proteomes" id="UP000640489">
    <property type="component" value="Unassembled WGS sequence"/>
</dbReference>
<dbReference type="SUPFAM" id="SSF103473">
    <property type="entry name" value="MFS general substrate transporter"/>
    <property type="match status" value="2"/>
</dbReference>
<feature type="transmembrane region" description="Helical" evidence="7">
    <location>
        <begin position="196"/>
        <end position="214"/>
    </location>
</feature>
<keyword evidence="5 7" id="KW-1133">Transmembrane helix</keyword>
<feature type="transmembrane region" description="Helical" evidence="7">
    <location>
        <begin position="331"/>
        <end position="352"/>
    </location>
</feature>
<feature type="transmembrane region" description="Helical" evidence="7">
    <location>
        <begin position="29"/>
        <end position="52"/>
    </location>
</feature>
<feature type="transmembrane region" description="Helical" evidence="7">
    <location>
        <begin position="519"/>
        <end position="542"/>
    </location>
</feature>
<dbReference type="InterPro" id="IPR036259">
    <property type="entry name" value="MFS_trans_sf"/>
</dbReference>
<feature type="transmembrane region" description="Helical" evidence="7">
    <location>
        <begin position="296"/>
        <end position="319"/>
    </location>
</feature>
<dbReference type="PROSITE" id="PS00216">
    <property type="entry name" value="SUGAR_TRANSPORT_1"/>
    <property type="match status" value="1"/>
</dbReference>
<feature type="domain" description="Major facilitator superfamily (MFS) profile" evidence="8">
    <location>
        <begin position="30"/>
        <end position="546"/>
    </location>
</feature>
<dbReference type="Pfam" id="PF07690">
    <property type="entry name" value="MFS_1"/>
    <property type="match status" value="1"/>
</dbReference>
<dbReference type="InterPro" id="IPR011701">
    <property type="entry name" value="MFS"/>
</dbReference>
<feature type="transmembrane region" description="Helical" evidence="7">
    <location>
        <begin position="226"/>
        <end position="245"/>
    </location>
</feature>
<comment type="subcellular location">
    <subcellularLocation>
        <location evidence="1">Cell membrane</location>
        <topology evidence="1">Multi-pass membrane protein</topology>
    </subcellularLocation>
</comment>
<feature type="transmembrane region" description="Helical" evidence="7">
    <location>
        <begin position="407"/>
        <end position="430"/>
    </location>
</feature>
<organism evidence="9 10">
    <name type="scientific">Nocardioides islandensis</name>
    <dbReference type="NCBI Taxonomy" id="433663"/>
    <lineage>
        <taxon>Bacteria</taxon>
        <taxon>Bacillati</taxon>
        <taxon>Actinomycetota</taxon>
        <taxon>Actinomycetes</taxon>
        <taxon>Propionibacteriales</taxon>
        <taxon>Nocardioidaceae</taxon>
        <taxon>Nocardioides</taxon>
    </lineage>
</organism>
<feature type="transmembrane region" description="Helical" evidence="7">
    <location>
        <begin position="156"/>
        <end position="176"/>
    </location>
</feature>
<comment type="caution">
    <text evidence="9">The sequence shown here is derived from an EMBL/GenBank/DDBJ whole genome shotgun (WGS) entry which is preliminary data.</text>
</comment>
<dbReference type="InterPro" id="IPR005829">
    <property type="entry name" value="Sugar_transporter_CS"/>
</dbReference>
<evidence type="ECO:0000256" key="1">
    <source>
        <dbReference type="ARBA" id="ARBA00004651"/>
    </source>
</evidence>
<sequence>MSDDTVVGDGLSEAAVDAPENGRARHLGLALVLITVAQLMVVLDATIANIALPFIGKDLDISGINLTWIITGYTLVFGGLLLLGGRLADLYGRRRIFMIGLVVFAVASMLGGLAQNETLLLGARGLQGLGAALASPAALALITTTFPAGPARNRAFAVYAAMSGAGAAVGLILGGWLTGSDFSIFGADVHGWRMTFLINVPIGIVTALLAPRFLPESETHPGQLDVPGAITGTGGLLAIVFGLTHAGNPSYGWGDPWTITSLVAGAVLLALFVAVESRVEHPLLPFRIFANRTRAASFAAMALLPAAMFSMFFFLSLFIQNVMGYSPLKTGVAFLPFSVGIIVSATIVSSLVNRIDARYIAGTGTLVAAIALFGFSRLSVPDSESSVLQAVLSGQHLGADVGYWTHVFPFVVLMALGMGAVFVPLTLTAVHHVRSEDSGIGSGVLNTMQQVGGALGLAILSTVASHYTTARIEETAPAIGQGLQNADPGVLQQLMDGFGVGSVQELVGRVSYLGAFTEGATAAFLVGVFLMLAGSAVVWAFLDVKHEELATDGPEGVHVG</sequence>
<dbReference type="CDD" id="cd17321">
    <property type="entry name" value="MFS_MMR_MDR_like"/>
    <property type="match status" value="1"/>
</dbReference>
<evidence type="ECO:0000256" key="6">
    <source>
        <dbReference type="ARBA" id="ARBA00023136"/>
    </source>
</evidence>
<evidence type="ECO:0000256" key="7">
    <source>
        <dbReference type="SAM" id="Phobius"/>
    </source>
</evidence>
<gene>
    <name evidence="9" type="ORF">ISU07_07920</name>
</gene>
<dbReference type="GO" id="GO:0005886">
    <property type="term" value="C:plasma membrane"/>
    <property type="evidence" value="ECO:0007669"/>
    <property type="project" value="UniProtKB-SubCell"/>
</dbReference>
<feature type="transmembrane region" description="Helical" evidence="7">
    <location>
        <begin position="64"/>
        <end position="84"/>
    </location>
</feature>
<feature type="transmembrane region" description="Helical" evidence="7">
    <location>
        <begin position="96"/>
        <end position="114"/>
    </location>
</feature>
<dbReference type="Gene3D" id="1.20.1250.20">
    <property type="entry name" value="MFS general substrate transporter like domains"/>
    <property type="match status" value="2"/>
</dbReference>
<keyword evidence="2" id="KW-0813">Transport</keyword>
<evidence type="ECO:0000313" key="10">
    <source>
        <dbReference type="Proteomes" id="UP000640489"/>
    </source>
</evidence>
<dbReference type="InterPro" id="IPR020846">
    <property type="entry name" value="MFS_dom"/>
</dbReference>
<name>A0A930VAP1_9ACTN</name>
<feature type="transmembrane region" description="Helical" evidence="7">
    <location>
        <begin position="126"/>
        <end position="144"/>
    </location>
</feature>
<dbReference type="PROSITE" id="PS50850">
    <property type="entry name" value="MFS"/>
    <property type="match status" value="1"/>
</dbReference>
<evidence type="ECO:0000256" key="2">
    <source>
        <dbReference type="ARBA" id="ARBA00022448"/>
    </source>
</evidence>
<protein>
    <submittedName>
        <fullName evidence="9">MFS transporter</fullName>
    </submittedName>
</protein>
<evidence type="ECO:0000313" key="9">
    <source>
        <dbReference type="EMBL" id="MBF4763052.1"/>
    </source>
</evidence>
<accession>A0A930VAP1</accession>
<dbReference type="GO" id="GO:0022857">
    <property type="term" value="F:transmembrane transporter activity"/>
    <property type="evidence" value="ECO:0007669"/>
    <property type="project" value="InterPro"/>
</dbReference>
<feature type="transmembrane region" description="Helical" evidence="7">
    <location>
        <begin position="257"/>
        <end position="275"/>
    </location>
</feature>
<dbReference type="PANTHER" id="PTHR42718">
    <property type="entry name" value="MAJOR FACILITATOR SUPERFAMILY MULTIDRUG TRANSPORTER MFSC"/>
    <property type="match status" value="1"/>
</dbReference>
<evidence type="ECO:0000259" key="8">
    <source>
        <dbReference type="PROSITE" id="PS50850"/>
    </source>
</evidence>
<keyword evidence="4 7" id="KW-0812">Transmembrane</keyword>
<evidence type="ECO:0000256" key="3">
    <source>
        <dbReference type="ARBA" id="ARBA00022475"/>
    </source>
</evidence>
<dbReference type="RefSeq" id="WP_194706238.1">
    <property type="nucleotide sequence ID" value="NZ_JADKPN010000003.1"/>
</dbReference>
<dbReference type="EMBL" id="JADKPN010000003">
    <property type="protein sequence ID" value="MBF4763052.1"/>
    <property type="molecule type" value="Genomic_DNA"/>
</dbReference>
<keyword evidence="6 7" id="KW-0472">Membrane</keyword>
<feature type="transmembrane region" description="Helical" evidence="7">
    <location>
        <begin position="359"/>
        <end position="378"/>
    </location>
</feature>
<reference evidence="9" key="1">
    <citation type="submission" date="2020-11" db="EMBL/GenBank/DDBJ databases">
        <title>Nocardioides sp. nov., isolated from Soil of Cynanchum wilfordii Hemsley rhizosphere.</title>
        <authorList>
            <person name="Lee J.-S."/>
            <person name="Suh M.K."/>
            <person name="Kim J.-S."/>
        </authorList>
    </citation>
    <scope>NUCLEOTIDE SEQUENCE</scope>
    <source>
        <strain evidence="9">KCTC 19275</strain>
    </source>
</reference>
<evidence type="ECO:0000256" key="4">
    <source>
        <dbReference type="ARBA" id="ARBA00022692"/>
    </source>
</evidence>
<keyword evidence="10" id="KW-1185">Reference proteome</keyword>
<dbReference type="PANTHER" id="PTHR42718:SF46">
    <property type="entry name" value="BLR6921 PROTEIN"/>
    <property type="match status" value="1"/>
</dbReference>
<evidence type="ECO:0000256" key="5">
    <source>
        <dbReference type="ARBA" id="ARBA00022989"/>
    </source>
</evidence>
<proteinExistence type="predicted"/>
<keyword evidence="3" id="KW-1003">Cell membrane</keyword>